<comment type="caution">
    <text evidence="4">The sequence shown here is derived from an EMBL/GenBank/DDBJ whole genome shotgun (WGS) entry which is preliminary data.</text>
</comment>
<dbReference type="CDD" id="cd16936">
    <property type="entry name" value="HATPase_RsbW-like"/>
    <property type="match status" value="1"/>
</dbReference>
<dbReference type="Proteomes" id="UP001614264">
    <property type="component" value="Unassembled WGS sequence"/>
</dbReference>
<evidence type="ECO:0000313" key="5">
    <source>
        <dbReference type="Proteomes" id="UP001614264"/>
    </source>
</evidence>
<dbReference type="RefSeq" id="WP_165288006.1">
    <property type="nucleotide sequence ID" value="NZ_JBITPR010000044.1"/>
</dbReference>
<evidence type="ECO:0000256" key="2">
    <source>
        <dbReference type="SAM" id="MobiDB-lite"/>
    </source>
</evidence>
<dbReference type="EMBL" id="JBITPR010000044">
    <property type="protein sequence ID" value="MFI7872943.1"/>
    <property type="molecule type" value="Genomic_DNA"/>
</dbReference>
<dbReference type="InterPro" id="IPR036890">
    <property type="entry name" value="HATPase_C_sf"/>
</dbReference>
<dbReference type="PANTHER" id="PTHR35526:SF3">
    <property type="entry name" value="ANTI-SIGMA-F FACTOR RSBW"/>
    <property type="match status" value="1"/>
</dbReference>
<dbReference type="PANTHER" id="PTHR35526">
    <property type="entry name" value="ANTI-SIGMA-F FACTOR RSBW-RELATED"/>
    <property type="match status" value="1"/>
</dbReference>
<dbReference type="SUPFAM" id="SSF55874">
    <property type="entry name" value="ATPase domain of HSP90 chaperone/DNA topoisomerase II/histidine kinase"/>
    <property type="match status" value="1"/>
</dbReference>
<gene>
    <name evidence="4" type="ORF">AB4829_20365</name>
</gene>
<feature type="region of interest" description="Disordered" evidence="2">
    <location>
        <begin position="1"/>
        <end position="28"/>
    </location>
</feature>
<evidence type="ECO:0000313" key="4">
    <source>
        <dbReference type="EMBL" id="MFI7872943.1"/>
    </source>
</evidence>
<keyword evidence="4" id="KW-0547">Nucleotide-binding</keyword>
<name>A0ABW8BD48_9ACTN</name>
<dbReference type="Pfam" id="PF13581">
    <property type="entry name" value="HATPase_c_2"/>
    <property type="match status" value="1"/>
</dbReference>
<accession>A0ABW8BD48</accession>
<keyword evidence="4" id="KW-0067">ATP-binding</keyword>
<evidence type="ECO:0000256" key="1">
    <source>
        <dbReference type="ARBA" id="ARBA00022527"/>
    </source>
</evidence>
<evidence type="ECO:0000259" key="3">
    <source>
        <dbReference type="Pfam" id="PF13581"/>
    </source>
</evidence>
<dbReference type="Gene3D" id="3.30.565.10">
    <property type="entry name" value="Histidine kinase-like ATPase, C-terminal domain"/>
    <property type="match status" value="1"/>
</dbReference>
<dbReference type="InterPro" id="IPR003594">
    <property type="entry name" value="HATPase_dom"/>
</dbReference>
<reference evidence="4 5" key="1">
    <citation type="submission" date="2024-07" db="EMBL/GenBank/DDBJ databases">
        <title>Whole genome sequencing of Prodigiosin pigment-producing Streptomyces salinarius isolated from rhizosphere soil of Arachis hypogaea.</title>
        <authorList>
            <person name="Vidhya A."/>
            <person name="Ramya S."/>
        </authorList>
    </citation>
    <scope>NUCLEOTIDE SEQUENCE [LARGE SCALE GENOMIC DNA]</scope>
    <source>
        <strain evidence="4 5">VRMG2420</strain>
    </source>
</reference>
<sequence>MSERDTTPPVEEHGTGPHRHHRPCRPADAREAVEHAVTACAGLHDAATCDAGALSDAVLVASELTTNAILHGGGVTDFRVDVVGPRVRPGVRLSVCDRSHDLPVAVPPTDDRGRRRLGGRGWPIVCRLSREVRVADLPSGGKCITVVVPLS</sequence>
<protein>
    <submittedName>
        <fullName evidence="4">ATP-binding protein</fullName>
    </submittedName>
</protein>
<organism evidence="4 5">
    <name type="scientific">Streptomyces salinarius</name>
    <dbReference type="NCBI Taxonomy" id="2762598"/>
    <lineage>
        <taxon>Bacteria</taxon>
        <taxon>Bacillati</taxon>
        <taxon>Actinomycetota</taxon>
        <taxon>Actinomycetes</taxon>
        <taxon>Kitasatosporales</taxon>
        <taxon>Streptomycetaceae</taxon>
        <taxon>Streptomyces</taxon>
    </lineage>
</organism>
<proteinExistence type="predicted"/>
<keyword evidence="5" id="KW-1185">Reference proteome</keyword>
<keyword evidence="1" id="KW-0418">Kinase</keyword>
<dbReference type="InterPro" id="IPR050267">
    <property type="entry name" value="Anti-sigma-factor_SerPK"/>
</dbReference>
<feature type="compositionally biased region" description="Basic and acidic residues" evidence="2">
    <location>
        <begin position="1"/>
        <end position="15"/>
    </location>
</feature>
<dbReference type="GO" id="GO:0005524">
    <property type="term" value="F:ATP binding"/>
    <property type="evidence" value="ECO:0007669"/>
    <property type="project" value="UniProtKB-KW"/>
</dbReference>
<keyword evidence="1" id="KW-0808">Transferase</keyword>
<keyword evidence="1" id="KW-0723">Serine/threonine-protein kinase</keyword>
<feature type="domain" description="Histidine kinase/HSP90-like ATPase" evidence="3">
    <location>
        <begin position="32"/>
        <end position="146"/>
    </location>
</feature>